<proteinExistence type="predicted"/>
<dbReference type="KEGG" id="ccp:CHC_T00002899001"/>
<reference evidence="6" key="1">
    <citation type="journal article" date="2013" name="Proc. Natl. Acad. Sci. U.S.A.">
        <title>Genome structure and metabolic features in the red seaweed Chondrus crispus shed light on evolution of the Archaeplastida.</title>
        <authorList>
            <person name="Collen J."/>
            <person name="Porcel B."/>
            <person name="Carre W."/>
            <person name="Ball S.G."/>
            <person name="Chaparro C."/>
            <person name="Tonon T."/>
            <person name="Barbeyron T."/>
            <person name="Michel G."/>
            <person name="Noel B."/>
            <person name="Valentin K."/>
            <person name="Elias M."/>
            <person name="Artiguenave F."/>
            <person name="Arun A."/>
            <person name="Aury J.M."/>
            <person name="Barbosa-Neto J.F."/>
            <person name="Bothwell J.H."/>
            <person name="Bouget F.Y."/>
            <person name="Brillet L."/>
            <person name="Cabello-Hurtado F."/>
            <person name="Capella-Gutierrez S."/>
            <person name="Charrier B."/>
            <person name="Cladiere L."/>
            <person name="Cock J.M."/>
            <person name="Coelho S.M."/>
            <person name="Colleoni C."/>
            <person name="Czjzek M."/>
            <person name="Da Silva C."/>
            <person name="Delage L."/>
            <person name="Denoeud F."/>
            <person name="Deschamps P."/>
            <person name="Dittami S.M."/>
            <person name="Gabaldon T."/>
            <person name="Gachon C.M."/>
            <person name="Groisillier A."/>
            <person name="Herve C."/>
            <person name="Jabbari K."/>
            <person name="Katinka M."/>
            <person name="Kloareg B."/>
            <person name="Kowalczyk N."/>
            <person name="Labadie K."/>
            <person name="Leblanc C."/>
            <person name="Lopez P.J."/>
            <person name="McLachlan D.H."/>
            <person name="Meslet-Cladiere L."/>
            <person name="Moustafa A."/>
            <person name="Nehr Z."/>
            <person name="Nyvall Collen P."/>
            <person name="Panaud O."/>
            <person name="Partensky F."/>
            <person name="Poulain J."/>
            <person name="Rensing S.A."/>
            <person name="Rousvoal S."/>
            <person name="Samson G."/>
            <person name="Symeonidi A."/>
            <person name="Weissenbach J."/>
            <person name="Zambounis A."/>
            <person name="Wincker P."/>
            <person name="Boyen C."/>
        </authorList>
    </citation>
    <scope>NUCLEOTIDE SEQUENCE [LARGE SCALE GENOMIC DNA]</scope>
    <source>
        <strain evidence="6">cv. Stackhouse</strain>
    </source>
</reference>
<keyword evidence="6" id="KW-1185">Reference proteome</keyword>
<evidence type="ECO:0000313" key="5">
    <source>
        <dbReference type="EMBL" id="CDF34462.1"/>
    </source>
</evidence>
<keyword evidence="2" id="KW-1133">Transmembrane helix</keyword>
<dbReference type="EMBL" id="HG001694">
    <property type="protein sequence ID" value="CDF34462.1"/>
    <property type="molecule type" value="Genomic_DNA"/>
</dbReference>
<dbReference type="RefSeq" id="XP_005714281.1">
    <property type="nucleotide sequence ID" value="XM_005714224.1"/>
</dbReference>
<evidence type="ECO:0000259" key="4">
    <source>
        <dbReference type="Pfam" id="PF11856"/>
    </source>
</evidence>
<evidence type="ECO:0000259" key="3">
    <source>
        <dbReference type="Pfam" id="PF01734"/>
    </source>
</evidence>
<evidence type="ECO:0000256" key="1">
    <source>
        <dbReference type="ARBA" id="ARBA00023098"/>
    </source>
</evidence>
<dbReference type="InterPro" id="IPR019894">
    <property type="entry name" value="Patatin-related_protein"/>
</dbReference>
<dbReference type="OrthoDB" id="10646958at2759"/>
<keyword evidence="2" id="KW-0812">Transmembrane</keyword>
<gene>
    <name evidence="5" type="ORF">CHC_T00002899001</name>
</gene>
<dbReference type="InterPro" id="IPR002641">
    <property type="entry name" value="PNPLA_dom"/>
</dbReference>
<dbReference type="AlphaFoldDB" id="R7Q7G2"/>
<name>R7Q7G2_CHOCR</name>
<feature type="transmembrane region" description="Helical" evidence="2">
    <location>
        <begin position="1001"/>
        <end position="1024"/>
    </location>
</feature>
<feature type="domain" description="PNPLA" evidence="3">
    <location>
        <begin position="81"/>
        <end position="312"/>
    </location>
</feature>
<dbReference type="GO" id="GO:0006629">
    <property type="term" value="P:lipid metabolic process"/>
    <property type="evidence" value="ECO:0007669"/>
    <property type="project" value="UniProtKB-KW"/>
</dbReference>
<feature type="transmembrane region" description="Helical" evidence="2">
    <location>
        <begin position="941"/>
        <end position="959"/>
    </location>
</feature>
<evidence type="ECO:0000256" key="2">
    <source>
        <dbReference type="SAM" id="Phobius"/>
    </source>
</evidence>
<evidence type="ECO:0008006" key="7">
    <source>
        <dbReference type="Google" id="ProtNLM"/>
    </source>
</evidence>
<accession>R7Q7G2</accession>
<dbReference type="Pfam" id="PF01734">
    <property type="entry name" value="Patatin"/>
    <property type="match status" value="1"/>
</dbReference>
<dbReference type="Pfam" id="PF11856">
    <property type="entry name" value="DUF3376"/>
    <property type="match status" value="1"/>
</dbReference>
<dbReference type="Gene3D" id="3.40.1090.10">
    <property type="entry name" value="Cytosolic phospholipase A2 catalytic domain"/>
    <property type="match status" value="1"/>
</dbReference>
<dbReference type="Gramene" id="CDF34462">
    <property type="protein sequence ID" value="CDF34462"/>
    <property type="gene ID" value="CHC_T00002899001"/>
</dbReference>
<dbReference type="InterPro" id="IPR016035">
    <property type="entry name" value="Acyl_Trfase/lysoPLipase"/>
</dbReference>
<feature type="transmembrane region" description="Helical" evidence="2">
    <location>
        <begin position="910"/>
        <end position="929"/>
    </location>
</feature>
<keyword evidence="1" id="KW-0443">Lipid metabolism</keyword>
<dbReference type="SUPFAM" id="SSF52151">
    <property type="entry name" value="FabD/lysophospholipase-like"/>
    <property type="match status" value="1"/>
</dbReference>
<feature type="domain" description="DUF3376" evidence="4">
    <location>
        <begin position="708"/>
        <end position="838"/>
    </location>
</feature>
<organism evidence="5 6">
    <name type="scientific">Chondrus crispus</name>
    <name type="common">Carrageen Irish moss</name>
    <name type="synonym">Polymorpha crispa</name>
    <dbReference type="NCBI Taxonomy" id="2769"/>
    <lineage>
        <taxon>Eukaryota</taxon>
        <taxon>Rhodophyta</taxon>
        <taxon>Florideophyceae</taxon>
        <taxon>Rhodymeniophycidae</taxon>
        <taxon>Gigartinales</taxon>
        <taxon>Gigartinaceae</taxon>
        <taxon>Chondrus</taxon>
    </lineage>
</organism>
<dbReference type="NCBIfam" id="TIGR03607">
    <property type="entry name" value="patatin-like protein"/>
    <property type="match status" value="1"/>
</dbReference>
<sequence>MSWSRPVPDYSSDIRLGIVMYGGVSLAVYINGVAGELFNLTCSTPAESVQLETDSEPQTRPIYRILDSQTQKLLSSRPPVRFVVDVISGTSAGGLNGLCLAKAIANGEDFGALSELWIKEADLSILLNDNKSFEGLRGQSRKGETPTSLLNSDRLYEKLFDVLKSMKKLDFVGGTDASISPLSDGVDLSVTTTDIEGVPVPLRLFDRVVNERRHRVRFRFRAMPGDSEQNNAFAAQNLPLMAFVGRSTSSFPVAFEPMRLDDLSRLENIPSESLKQWNAYFDSFPAKLVEDGEHIERSFGDGGYLDNKPFSYVVQALSEIETARAGRRQLIYIEPSPKQIDQKASDYERPDAIENSVAALLQIPRYETIREDLNTVIARNRMIERIEHLVRLGEGDIKRNPAAFDNIESPDGTIPNWNAIGLSQMIAYYGISFLPYRRLRVYAVTDELARRLGSALGLDVDSDHFQSIRAVVRAWRDRHYGEEVGDRPKTQNAFLGEFDIDYRYRRLGFLSRRVAELIPTGIELASVDELQKTLQILRIIYREMTRARRHLIQGSRQSVDLGDASASALRAEAKFLADYLLLGAIDPTKPSGSLGTMPERMAGPASRWIEQGEPGGCETLHGRLDSYLDSLRYRSLVSTEDRSLVFSLLGRPKLSRTVDADNKPVTFINVRDAELLNGEPHEAQQLNSAIGLKLRRFLSDYHVRFDSYDQMGFPLQHRTIAGDTAAVDLVRISPSDATALVNEAGKSASGKKLAGTALGNFGAFLDRRWRTNDLMWGRLDGAERLIHSTLSGDDASSQALRKILTSAAHEAILDESFGQDAIKDPLSALRSVLDELKINDDASRQRLTAVLSSFLSPSSLVDYLQHNYAKPQTPDRESTFSNLARGVSIFGRVLGGISERQEKRSGVASASAWIARLGLILQGFVAISLPGSLRQKWARSVFQSIYIIGGFVFLSALVLGKPDVVSVAITALILTGATQVITLLASDAMRDKLSLAKSTSLKVLVAILGGAILLALFTGVSAIIHDGVFGIFCDYITCEIS</sequence>
<evidence type="ECO:0000313" key="6">
    <source>
        <dbReference type="Proteomes" id="UP000012073"/>
    </source>
</evidence>
<dbReference type="InterPro" id="IPR024282">
    <property type="entry name" value="DUF3376"/>
</dbReference>
<dbReference type="GeneID" id="17321996"/>
<feature type="transmembrane region" description="Helical" evidence="2">
    <location>
        <begin position="965"/>
        <end position="989"/>
    </location>
</feature>
<protein>
    <recommendedName>
        <fullName evidence="7">PNPLA domain-containing protein</fullName>
    </recommendedName>
</protein>
<dbReference type="Proteomes" id="UP000012073">
    <property type="component" value="Unassembled WGS sequence"/>
</dbReference>
<keyword evidence="2" id="KW-0472">Membrane</keyword>